<evidence type="ECO:0000256" key="4">
    <source>
        <dbReference type="ARBA" id="ARBA00022475"/>
    </source>
</evidence>
<keyword evidence="11 12" id="KW-0472">Membrane</keyword>
<keyword evidence="6" id="KW-0808">Transferase</keyword>
<dbReference type="InterPro" id="IPR036890">
    <property type="entry name" value="HATPase_C_sf"/>
</dbReference>
<dbReference type="PROSITE" id="PS50109">
    <property type="entry name" value="HIS_KIN"/>
    <property type="match status" value="1"/>
</dbReference>
<keyword evidence="12" id="KW-0812">Transmembrane</keyword>
<dbReference type="EC" id="2.7.13.3" evidence="3"/>
<evidence type="ECO:0000313" key="15">
    <source>
        <dbReference type="EMBL" id="KAA9131444.1"/>
    </source>
</evidence>
<dbReference type="PROSITE" id="PS50885">
    <property type="entry name" value="HAMP"/>
    <property type="match status" value="1"/>
</dbReference>
<keyword evidence="12" id="KW-1133">Transmembrane helix</keyword>
<dbReference type="EMBL" id="VYXP01000005">
    <property type="protein sequence ID" value="KAA9131444.1"/>
    <property type="molecule type" value="Genomic_DNA"/>
</dbReference>
<dbReference type="SUPFAM" id="SSF47384">
    <property type="entry name" value="Homodimeric domain of signal transducing histidine kinase"/>
    <property type="match status" value="1"/>
</dbReference>
<organism evidence="15 16">
    <name type="scientific">Marinihelvus fidelis</name>
    <dbReference type="NCBI Taxonomy" id="2613842"/>
    <lineage>
        <taxon>Bacteria</taxon>
        <taxon>Pseudomonadati</taxon>
        <taxon>Pseudomonadota</taxon>
        <taxon>Gammaproteobacteria</taxon>
        <taxon>Chromatiales</taxon>
        <taxon>Wenzhouxiangellaceae</taxon>
        <taxon>Marinihelvus</taxon>
    </lineage>
</organism>
<dbReference type="Proteomes" id="UP000325372">
    <property type="component" value="Unassembled WGS sequence"/>
</dbReference>
<proteinExistence type="predicted"/>
<evidence type="ECO:0000256" key="11">
    <source>
        <dbReference type="ARBA" id="ARBA00023136"/>
    </source>
</evidence>
<comment type="catalytic activity">
    <reaction evidence="1">
        <text>ATP + protein L-histidine = ADP + protein N-phospho-L-histidine.</text>
        <dbReference type="EC" id="2.7.13.3"/>
    </reaction>
</comment>
<name>A0A5N0TAI6_9GAMM</name>
<dbReference type="GO" id="GO:0005886">
    <property type="term" value="C:plasma membrane"/>
    <property type="evidence" value="ECO:0007669"/>
    <property type="project" value="UniProtKB-SubCell"/>
</dbReference>
<dbReference type="PANTHER" id="PTHR43711:SF1">
    <property type="entry name" value="HISTIDINE KINASE 1"/>
    <property type="match status" value="1"/>
</dbReference>
<reference evidence="15 16" key="1">
    <citation type="submission" date="2019-09" db="EMBL/GenBank/DDBJ databases">
        <title>Wenzhouxiangella sp. Genome sequencing and assembly.</title>
        <authorList>
            <person name="Zhang R."/>
        </authorList>
    </citation>
    <scope>NUCLEOTIDE SEQUENCE [LARGE SCALE GENOMIC DNA]</scope>
    <source>
        <strain evidence="15 16">W260</strain>
    </source>
</reference>
<evidence type="ECO:0000256" key="2">
    <source>
        <dbReference type="ARBA" id="ARBA00004236"/>
    </source>
</evidence>
<dbReference type="Gene3D" id="1.10.287.130">
    <property type="match status" value="1"/>
</dbReference>
<evidence type="ECO:0000256" key="12">
    <source>
        <dbReference type="SAM" id="Phobius"/>
    </source>
</evidence>
<evidence type="ECO:0000256" key="10">
    <source>
        <dbReference type="ARBA" id="ARBA00023012"/>
    </source>
</evidence>
<dbReference type="Pfam" id="PF02518">
    <property type="entry name" value="HATPase_c"/>
    <property type="match status" value="1"/>
</dbReference>
<feature type="domain" description="HAMP" evidence="14">
    <location>
        <begin position="202"/>
        <end position="262"/>
    </location>
</feature>
<dbReference type="GO" id="GO:0000155">
    <property type="term" value="F:phosphorelay sensor kinase activity"/>
    <property type="evidence" value="ECO:0007669"/>
    <property type="project" value="InterPro"/>
</dbReference>
<evidence type="ECO:0000256" key="8">
    <source>
        <dbReference type="ARBA" id="ARBA00022777"/>
    </source>
</evidence>
<keyword evidence="9" id="KW-0067">ATP-binding</keyword>
<keyword evidence="10" id="KW-0902">Two-component regulatory system</keyword>
<dbReference type="InterPro" id="IPR036097">
    <property type="entry name" value="HisK_dim/P_sf"/>
</dbReference>
<evidence type="ECO:0000256" key="5">
    <source>
        <dbReference type="ARBA" id="ARBA00022553"/>
    </source>
</evidence>
<accession>A0A5N0TAI6</accession>
<dbReference type="PRINTS" id="PR00344">
    <property type="entry name" value="BCTRLSENSOR"/>
</dbReference>
<evidence type="ECO:0000259" key="14">
    <source>
        <dbReference type="PROSITE" id="PS50885"/>
    </source>
</evidence>
<keyword evidence="7" id="KW-0547">Nucleotide-binding</keyword>
<comment type="caution">
    <text evidence="15">The sequence shown here is derived from an EMBL/GenBank/DDBJ whole genome shotgun (WGS) entry which is preliminary data.</text>
</comment>
<dbReference type="SMART" id="SM00388">
    <property type="entry name" value="HisKA"/>
    <property type="match status" value="1"/>
</dbReference>
<protein>
    <recommendedName>
        <fullName evidence="3">histidine kinase</fullName>
        <ecNumber evidence="3">2.7.13.3</ecNumber>
    </recommendedName>
</protein>
<dbReference type="GO" id="GO:0005524">
    <property type="term" value="F:ATP binding"/>
    <property type="evidence" value="ECO:0007669"/>
    <property type="project" value="UniProtKB-KW"/>
</dbReference>
<sequence length="495" mass="54583">MPMNPFRTLFFRLSLALLAIIALAGGAFFIVEQYSLRNYHEEITQRLNAAIAMYVTGERQLIENGQVNRQALETLSQQAMVINPTVEIYLLGLDGRIIDHAVPPDSLRTDRVDLAPVQALIGGEASMPLRGTDPRSEREKVFSAHPVLQDDELQGYLYAVLGGQKYDAIADSVRGSHVQRVSIGAALAITGAAFAAGLLVFGLLTRRLARLTADVRAFTATGLTGDTPPPRIPAARTPGRDEIGELRAAFARMADKLIEQFDDLKETDRLRRELISNVSHDLRTPLASMHGYVETLLIRNDRMDADERRRYLEITRKHSLRLRRLIGDLFELSKLESASIQPAPEAFSLAELLQDVTQEFELEAERRGISMKVAGQPAGSRVFADIGLVQRVLENLVRNAIRHTPAGGEVTLTLEPRPDRVAVEVADTGCGIPADELEHVFDRCYRGKSPDEASDSAGLGLAIVHKILDLHDSRITVTSEVDRGTTFRFDLPTAA</sequence>
<dbReference type="SUPFAM" id="SSF55874">
    <property type="entry name" value="ATPase domain of HSP90 chaperone/DNA topoisomerase II/histidine kinase"/>
    <property type="match status" value="1"/>
</dbReference>
<dbReference type="InterPro" id="IPR003660">
    <property type="entry name" value="HAMP_dom"/>
</dbReference>
<dbReference type="InterPro" id="IPR003594">
    <property type="entry name" value="HATPase_dom"/>
</dbReference>
<evidence type="ECO:0000256" key="1">
    <source>
        <dbReference type="ARBA" id="ARBA00000085"/>
    </source>
</evidence>
<evidence type="ECO:0000256" key="3">
    <source>
        <dbReference type="ARBA" id="ARBA00012438"/>
    </source>
</evidence>
<dbReference type="Gene3D" id="6.10.340.10">
    <property type="match status" value="1"/>
</dbReference>
<dbReference type="InterPro" id="IPR050736">
    <property type="entry name" value="Sensor_HK_Regulatory"/>
</dbReference>
<dbReference type="InterPro" id="IPR003661">
    <property type="entry name" value="HisK_dim/P_dom"/>
</dbReference>
<keyword evidence="4" id="KW-1003">Cell membrane</keyword>
<dbReference type="FunFam" id="3.30.565.10:FF:000006">
    <property type="entry name" value="Sensor histidine kinase WalK"/>
    <property type="match status" value="1"/>
</dbReference>
<evidence type="ECO:0000256" key="6">
    <source>
        <dbReference type="ARBA" id="ARBA00022679"/>
    </source>
</evidence>
<dbReference type="InterPro" id="IPR004358">
    <property type="entry name" value="Sig_transdc_His_kin-like_C"/>
</dbReference>
<dbReference type="CDD" id="cd06225">
    <property type="entry name" value="HAMP"/>
    <property type="match status" value="1"/>
</dbReference>
<dbReference type="Gene3D" id="3.30.565.10">
    <property type="entry name" value="Histidine kinase-like ATPase, C-terminal domain"/>
    <property type="match status" value="1"/>
</dbReference>
<evidence type="ECO:0000256" key="7">
    <source>
        <dbReference type="ARBA" id="ARBA00022741"/>
    </source>
</evidence>
<keyword evidence="5" id="KW-0597">Phosphoprotein</keyword>
<feature type="transmembrane region" description="Helical" evidence="12">
    <location>
        <begin position="183"/>
        <end position="204"/>
    </location>
</feature>
<dbReference type="CDD" id="cd00082">
    <property type="entry name" value="HisKA"/>
    <property type="match status" value="1"/>
</dbReference>
<dbReference type="InterPro" id="IPR005467">
    <property type="entry name" value="His_kinase_dom"/>
</dbReference>
<dbReference type="SMART" id="SM00387">
    <property type="entry name" value="HATPase_c"/>
    <property type="match status" value="1"/>
</dbReference>
<evidence type="ECO:0000256" key="9">
    <source>
        <dbReference type="ARBA" id="ARBA00022840"/>
    </source>
</evidence>
<dbReference type="Pfam" id="PF00512">
    <property type="entry name" value="HisKA"/>
    <property type="match status" value="1"/>
</dbReference>
<dbReference type="FunFam" id="1.10.287.130:FF:000008">
    <property type="entry name" value="Two-component sensor histidine kinase"/>
    <property type="match status" value="1"/>
</dbReference>
<comment type="subcellular location">
    <subcellularLocation>
        <location evidence="2">Cell membrane</location>
    </subcellularLocation>
</comment>
<dbReference type="PANTHER" id="PTHR43711">
    <property type="entry name" value="TWO-COMPONENT HISTIDINE KINASE"/>
    <property type="match status" value="1"/>
</dbReference>
<dbReference type="AlphaFoldDB" id="A0A5N0TAI6"/>
<keyword evidence="8" id="KW-0418">Kinase</keyword>
<keyword evidence="16" id="KW-1185">Reference proteome</keyword>
<evidence type="ECO:0000313" key="16">
    <source>
        <dbReference type="Proteomes" id="UP000325372"/>
    </source>
</evidence>
<feature type="domain" description="Histidine kinase" evidence="13">
    <location>
        <begin position="277"/>
        <end position="495"/>
    </location>
</feature>
<dbReference type="SMART" id="SM00304">
    <property type="entry name" value="HAMP"/>
    <property type="match status" value="1"/>
</dbReference>
<evidence type="ECO:0000259" key="13">
    <source>
        <dbReference type="PROSITE" id="PS50109"/>
    </source>
</evidence>
<dbReference type="CDD" id="cd00075">
    <property type="entry name" value="HATPase"/>
    <property type="match status" value="1"/>
</dbReference>
<gene>
    <name evidence="15" type="ORF">F3N42_08995</name>
</gene>